<dbReference type="Gene3D" id="2.40.30.10">
    <property type="entry name" value="Translation factors"/>
    <property type="match status" value="1"/>
</dbReference>
<dbReference type="Pfam" id="PF00970">
    <property type="entry name" value="FAD_binding_6"/>
    <property type="match status" value="1"/>
</dbReference>
<accession>A0A453T1Y3</accession>
<sequence>MQQLVLRAIAKTITHKKYEILKQGCLDAEKLKEFKLVQKRQISLNVAKFKFALPTPTSVLGLPIGQHISCRFQHLLVMS</sequence>
<dbReference type="Proteomes" id="UP000015105">
    <property type="component" value="Chromosome 7D"/>
</dbReference>
<organism evidence="6 7">
    <name type="scientific">Aegilops tauschii subsp. strangulata</name>
    <name type="common">Goatgrass</name>
    <dbReference type="NCBI Taxonomy" id="200361"/>
    <lineage>
        <taxon>Eukaryota</taxon>
        <taxon>Viridiplantae</taxon>
        <taxon>Streptophyta</taxon>
        <taxon>Embryophyta</taxon>
        <taxon>Tracheophyta</taxon>
        <taxon>Spermatophyta</taxon>
        <taxon>Magnoliopsida</taxon>
        <taxon>Liliopsida</taxon>
        <taxon>Poales</taxon>
        <taxon>Poaceae</taxon>
        <taxon>BOP clade</taxon>
        <taxon>Pooideae</taxon>
        <taxon>Triticodae</taxon>
        <taxon>Triticeae</taxon>
        <taxon>Triticinae</taxon>
        <taxon>Aegilops</taxon>
    </lineage>
</organism>
<dbReference type="AlphaFoldDB" id="A0A453T1Y3"/>
<keyword evidence="7" id="KW-1185">Reference proteome</keyword>
<evidence type="ECO:0000313" key="6">
    <source>
        <dbReference type="EnsemblPlants" id="AET7Gv21196000.12"/>
    </source>
</evidence>
<reference evidence="7" key="2">
    <citation type="journal article" date="2017" name="Nat. Plants">
        <title>The Aegilops tauschii genome reveals multiple impacts of transposons.</title>
        <authorList>
            <person name="Zhao G."/>
            <person name="Zou C."/>
            <person name="Li K."/>
            <person name="Wang K."/>
            <person name="Li T."/>
            <person name="Gao L."/>
            <person name="Zhang X."/>
            <person name="Wang H."/>
            <person name="Yang Z."/>
            <person name="Liu X."/>
            <person name="Jiang W."/>
            <person name="Mao L."/>
            <person name="Kong X."/>
            <person name="Jiao Y."/>
            <person name="Jia J."/>
        </authorList>
    </citation>
    <scope>NUCLEOTIDE SEQUENCE [LARGE SCALE GENOMIC DNA]</scope>
    <source>
        <strain evidence="7">cv. AL8/78</strain>
    </source>
</reference>
<dbReference type="InterPro" id="IPR017938">
    <property type="entry name" value="Riboflavin_synthase-like_b-brl"/>
</dbReference>
<dbReference type="Gramene" id="AET7Gv21196000.12">
    <property type="protein sequence ID" value="AET7Gv21196000.12"/>
    <property type="gene ID" value="AET7Gv21196000"/>
</dbReference>
<dbReference type="PANTHER" id="PTHR19370">
    <property type="entry name" value="NADH-CYTOCHROME B5 REDUCTASE"/>
    <property type="match status" value="1"/>
</dbReference>
<dbReference type="GO" id="GO:0022900">
    <property type="term" value="P:electron transport chain"/>
    <property type="evidence" value="ECO:0007669"/>
    <property type="project" value="TreeGrafter"/>
</dbReference>
<reference evidence="6" key="4">
    <citation type="submission" date="2019-03" db="UniProtKB">
        <authorList>
            <consortium name="EnsemblPlants"/>
        </authorList>
    </citation>
    <scope>IDENTIFICATION</scope>
</reference>
<proteinExistence type="predicted"/>
<evidence type="ECO:0000259" key="5">
    <source>
        <dbReference type="Pfam" id="PF00970"/>
    </source>
</evidence>
<evidence type="ECO:0000256" key="1">
    <source>
        <dbReference type="ARBA" id="ARBA00001974"/>
    </source>
</evidence>
<dbReference type="InterPro" id="IPR001834">
    <property type="entry name" value="CBR-like"/>
</dbReference>
<dbReference type="GO" id="GO:0004128">
    <property type="term" value="F:cytochrome-b5 reductase activity, acting on NAD(P)H"/>
    <property type="evidence" value="ECO:0007669"/>
    <property type="project" value="TreeGrafter"/>
</dbReference>
<keyword evidence="2" id="KW-0285">Flavoprotein</keyword>
<keyword evidence="4" id="KW-0560">Oxidoreductase</keyword>
<reference evidence="6" key="3">
    <citation type="journal article" date="2017" name="Nature">
        <title>Genome sequence of the progenitor of the wheat D genome Aegilops tauschii.</title>
        <authorList>
            <person name="Luo M.C."/>
            <person name="Gu Y.Q."/>
            <person name="Puiu D."/>
            <person name="Wang H."/>
            <person name="Twardziok S.O."/>
            <person name="Deal K.R."/>
            <person name="Huo N."/>
            <person name="Zhu T."/>
            <person name="Wang L."/>
            <person name="Wang Y."/>
            <person name="McGuire P.E."/>
            <person name="Liu S."/>
            <person name="Long H."/>
            <person name="Ramasamy R.K."/>
            <person name="Rodriguez J.C."/>
            <person name="Van S.L."/>
            <person name="Yuan L."/>
            <person name="Wang Z."/>
            <person name="Xia Z."/>
            <person name="Xiao L."/>
            <person name="Anderson O.D."/>
            <person name="Ouyang S."/>
            <person name="Liang Y."/>
            <person name="Zimin A.V."/>
            <person name="Pertea G."/>
            <person name="Qi P."/>
            <person name="Bennetzen J.L."/>
            <person name="Dai X."/>
            <person name="Dawson M.W."/>
            <person name="Muller H.G."/>
            <person name="Kugler K."/>
            <person name="Rivarola-Duarte L."/>
            <person name="Spannagl M."/>
            <person name="Mayer K.F.X."/>
            <person name="Lu F.H."/>
            <person name="Bevan M.W."/>
            <person name="Leroy P."/>
            <person name="Li P."/>
            <person name="You F.M."/>
            <person name="Sun Q."/>
            <person name="Liu Z."/>
            <person name="Lyons E."/>
            <person name="Wicker T."/>
            <person name="Salzberg S.L."/>
            <person name="Devos K.M."/>
            <person name="Dvorak J."/>
        </authorList>
    </citation>
    <scope>NUCLEOTIDE SEQUENCE [LARGE SCALE GENOMIC DNA]</scope>
    <source>
        <strain evidence="6">cv. AL8/78</strain>
    </source>
</reference>
<name>A0A453T1Y3_AEGTS</name>
<evidence type="ECO:0000313" key="7">
    <source>
        <dbReference type="Proteomes" id="UP000015105"/>
    </source>
</evidence>
<protein>
    <recommendedName>
        <fullName evidence="5">Flavoprotein pyridine nucleotide cytochrome reductase-like FAD-binding domain-containing protein</fullName>
    </recommendedName>
</protein>
<keyword evidence="3" id="KW-0274">FAD</keyword>
<dbReference type="SUPFAM" id="SSF63380">
    <property type="entry name" value="Riboflavin synthase domain-like"/>
    <property type="match status" value="1"/>
</dbReference>
<reference evidence="6" key="5">
    <citation type="journal article" date="2021" name="G3 (Bethesda)">
        <title>Aegilops tauschii genome assembly Aet v5.0 features greater sequence contiguity and improved annotation.</title>
        <authorList>
            <person name="Wang L."/>
            <person name="Zhu T."/>
            <person name="Rodriguez J.C."/>
            <person name="Deal K.R."/>
            <person name="Dubcovsky J."/>
            <person name="McGuire P.E."/>
            <person name="Lux T."/>
            <person name="Spannagl M."/>
            <person name="Mayer K.F.X."/>
            <person name="Baldrich P."/>
            <person name="Meyers B.C."/>
            <person name="Huo N."/>
            <person name="Gu Y.Q."/>
            <person name="Zhou H."/>
            <person name="Devos K.M."/>
            <person name="Bennetzen J.L."/>
            <person name="Unver T."/>
            <person name="Budak H."/>
            <person name="Gulick P.J."/>
            <person name="Galiba G."/>
            <person name="Kalapos B."/>
            <person name="Nelson D.R."/>
            <person name="Li P."/>
            <person name="You F.M."/>
            <person name="Luo M.C."/>
            <person name="Dvorak J."/>
        </authorList>
    </citation>
    <scope>NUCLEOTIDE SEQUENCE [LARGE SCALE GENOMIC DNA]</scope>
    <source>
        <strain evidence="6">cv. AL8/78</strain>
    </source>
</reference>
<feature type="domain" description="Flavoprotein pyridine nucleotide cytochrome reductase-like FAD-binding" evidence="5">
    <location>
        <begin position="34"/>
        <end position="73"/>
    </location>
</feature>
<reference evidence="7" key="1">
    <citation type="journal article" date="2014" name="Science">
        <title>Ancient hybridizations among the ancestral genomes of bread wheat.</title>
        <authorList>
            <consortium name="International Wheat Genome Sequencing Consortium,"/>
            <person name="Marcussen T."/>
            <person name="Sandve S.R."/>
            <person name="Heier L."/>
            <person name="Spannagl M."/>
            <person name="Pfeifer M."/>
            <person name="Jakobsen K.S."/>
            <person name="Wulff B.B."/>
            <person name="Steuernagel B."/>
            <person name="Mayer K.F."/>
            <person name="Olsen O.A."/>
        </authorList>
    </citation>
    <scope>NUCLEOTIDE SEQUENCE [LARGE SCALE GENOMIC DNA]</scope>
    <source>
        <strain evidence="7">cv. AL8/78</strain>
    </source>
</reference>
<evidence type="ECO:0000256" key="4">
    <source>
        <dbReference type="ARBA" id="ARBA00023002"/>
    </source>
</evidence>
<dbReference type="PANTHER" id="PTHR19370:SF184">
    <property type="entry name" value="NADH-CYTOCHROME B5 REDUCTASE-LIKE"/>
    <property type="match status" value="1"/>
</dbReference>
<dbReference type="EnsemblPlants" id="AET7Gv21196000.12">
    <property type="protein sequence ID" value="AET7Gv21196000.12"/>
    <property type="gene ID" value="AET7Gv21196000"/>
</dbReference>
<evidence type="ECO:0000256" key="3">
    <source>
        <dbReference type="ARBA" id="ARBA00022827"/>
    </source>
</evidence>
<evidence type="ECO:0000256" key="2">
    <source>
        <dbReference type="ARBA" id="ARBA00022630"/>
    </source>
</evidence>
<comment type="cofactor">
    <cofactor evidence="1">
        <name>FAD</name>
        <dbReference type="ChEBI" id="CHEBI:57692"/>
    </cofactor>
</comment>
<dbReference type="InterPro" id="IPR008333">
    <property type="entry name" value="Cbr1-like_FAD-bd_dom"/>
</dbReference>